<keyword evidence="2 4" id="KW-0732">Signal</keyword>
<sequence length="195" mass="21174">MKKLIKGLFVAAGLLLTTHVVSAQQKFGHLNSDEIFASLPEAKTVSATIENLAKAKQAEIDKMITEYQNKLKAAQDKERTLSEANKEQVLKELQTAQTELTDLQKRIEDARNKARTDVETKQGELFPPLQQKVATAINAISKDKGLSYVFDTAASQGFNNLVYFDGGEDITAAVKTKLGISATAAKPAATPAKKP</sequence>
<protein>
    <submittedName>
        <fullName evidence="5">Periplasmic chaperone for outer membrane proteins Skp</fullName>
    </submittedName>
</protein>
<dbReference type="PANTHER" id="PTHR35089">
    <property type="entry name" value="CHAPERONE PROTEIN SKP"/>
    <property type="match status" value="1"/>
</dbReference>
<dbReference type="InterPro" id="IPR024930">
    <property type="entry name" value="Skp_dom_sf"/>
</dbReference>
<dbReference type="GO" id="GO:0051082">
    <property type="term" value="F:unfolded protein binding"/>
    <property type="evidence" value="ECO:0007669"/>
    <property type="project" value="InterPro"/>
</dbReference>
<evidence type="ECO:0000256" key="1">
    <source>
        <dbReference type="ARBA" id="ARBA00009091"/>
    </source>
</evidence>
<accession>A0A285ZZD0</accession>
<organism evidence="5 6">
    <name type="scientific">Pedobacter xixiisoli</name>
    <dbReference type="NCBI Taxonomy" id="1476464"/>
    <lineage>
        <taxon>Bacteria</taxon>
        <taxon>Pseudomonadati</taxon>
        <taxon>Bacteroidota</taxon>
        <taxon>Sphingobacteriia</taxon>
        <taxon>Sphingobacteriales</taxon>
        <taxon>Sphingobacteriaceae</taxon>
        <taxon>Pedobacter</taxon>
    </lineage>
</organism>
<evidence type="ECO:0000313" key="5">
    <source>
        <dbReference type="EMBL" id="SOD14998.1"/>
    </source>
</evidence>
<name>A0A285ZZD0_9SPHI</name>
<dbReference type="SUPFAM" id="SSF111384">
    <property type="entry name" value="OmpH-like"/>
    <property type="match status" value="1"/>
</dbReference>
<dbReference type="Gene3D" id="3.30.910.20">
    <property type="entry name" value="Skp domain"/>
    <property type="match status" value="1"/>
</dbReference>
<dbReference type="GO" id="GO:0005829">
    <property type="term" value="C:cytosol"/>
    <property type="evidence" value="ECO:0007669"/>
    <property type="project" value="TreeGrafter"/>
</dbReference>
<dbReference type="Pfam" id="PF03938">
    <property type="entry name" value="OmpH"/>
    <property type="match status" value="1"/>
</dbReference>
<evidence type="ECO:0000313" key="6">
    <source>
        <dbReference type="Proteomes" id="UP000219281"/>
    </source>
</evidence>
<evidence type="ECO:0000256" key="2">
    <source>
        <dbReference type="ARBA" id="ARBA00022729"/>
    </source>
</evidence>
<dbReference type="Proteomes" id="UP000219281">
    <property type="component" value="Unassembled WGS sequence"/>
</dbReference>
<keyword evidence="3" id="KW-0175">Coiled coil</keyword>
<dbReference type="AlphaFoldDB" id="A0A285ZZD0"/>
<proteinExistence type="inferred from homology"/>
<dbReference type="GO" id="GO:0050821">
    <property type="term" value="P:protein stabilization"/>
    <property type="evidence" value="ECO:0007669"/>
    <property type="project" value="TreeGrafter"/>
</dbReference>
<dbReference type="OrthoDB" id="1524711at2"/>
<dbReference type="InterPro" id="IPR005632">
    <property type="entry name" value="Chaperone_Skp"/>
</dbReference>
<evidence type="ECO:0000256" key="3">
    <source>
        <dbReference type="SAM" id="Coils"/>
    </source>
</evidence>
<comment type="similarity">
    <text evidence="1">Belongs to the Skp family.</text>
</comment>
<evidence type="ECO:0000256" key="4">
    <source>
        <dbReference type="SAM" id="SignalP"/>
    </source>
</evidence>
<feature type="coiled-coil region" evidence="3">
    <location>
        <begin position="57"/>
        <end position="120"/>
    </location>
</feature>
<dbReference type="RefSeq" id="WP_097131380.1">
    <property type="nucleotide sequence ID" value="NZ_OCMT01000002.1"/>
</dbReference>
<feature type="chain" id="PRO_5012944963" evidence="4">
    <location>
        <begin position="24"/>
        <end position="195"/>
    </location>
</feature>
<dbReference type="EMBL" id="OCMT01000002">
    <property type="protein sequence ID" value="SOD14998.1"/>
    <property type="molecule type" value="Genomic_DNA"/>
</dbReference>
<gene>
    <name evidence="5" type="ORF">SAMN06297358_1966</name>
</gene>
<dbReference type="SMART" id="SM00935">
    <property type="entry name" value="OmpH"/>
    <property type="match status" value="1"/>
</dbReference>
<reference evidence="6" key="1">
    <citation type="submission" date="2017-09" db="EMBL/GenBank/DDBJ databases">
        <authorList>
            <person name="Varghese N."/>
            <person name="Submissions S."/>
        </authorList>
    </citation>
    <scope>NUCLEOTIDE SEQUENCE [LARGE SCALE GENOMIC DNA]</scope>
    <source>
        <strain evidence="6">CGMCC 1.12803</strain>
    </source>
</reference>
<feature type="signal peptide" evidence="4">
    <location>
        <begin position="1"/>
        <end position="23"/>
    </location>
</feature>
<dbReference type="PANTHER" id="PTHR35089:SF1">
    <property type="entry name" value="CHAPERONE PROTEIN SKP"/>
    <property type="match status" value="1"/>
</dbReference>
<keyword evidence="6" id="KW-1185">Reference proteome</keyword>